<name>A0A0A9AKD8_ARUDO</name>
<proteinExistence type="predicted"/>
<sequence>MHNTLFLLCHQIFAGFRELQSAKITVKPGGGELHNGCLRSLFEDAQTADLNGYLPSSTQLYVYLRINDSVMLHAKISGNQCRQLCSSKNT</sequence>
<reference evidence="1" key="2">
    <citation type="journal article" date="2015" name="Data Brief">
        <title>Shoot transcriptome of the giant reed, Arundo donax.</title>
        <authorList>
            <person name="Barrero R.A."/>
            <person name="Guerrero F.D."/>
            <person name="Moolhuijzen P."/>
            <person name="Goolsby J.A."/>
            <person name="Tidwell J."/>
            <person name="Bellgard S.E."/>
            <person name="Bellgard M.I."/>
        </authorList>
    </citation>
    <scope>NUCLEOTIDE SEQUENCE</scope>
    <source>
        <tissue evidence="1">Shoot tissue taken approximately 20 cm above the soil surface</tissue>
    </source>
</reference>
<reference evidence="1" key="1">
    <citation type="submission" date="2014-09" db="EMBL/GenBank/DDBJ databases">
        <authorList>
            <person name="Magalhaes I.L.F."/>
            <person name="Oliveira U."/>
            <person name="Santos F.R."/>
            <person name="Vidigal T.H.D.A."/>
            <person name="Brescovit A.D."/>
            <person name="Santos A.J."/>
        </authorList>
    </citation>
    <scope>NUCLEOTIDE SEQUENCE</scope>
    <source>
        <tissue evidence="1">Shoot tissue taken approximately 20 cm above the soil surface</tissue>
    </source>
</reference>
<organism evidence="1">
    <name type="scientific">Arundo donax</name>
    <name type="common">Giant reed</name>
    <name type="synonym">Donax arundinaceus</name>
    <dbReference type="NCBI Taxonomy" id="35708"/>
    <lineage>
        <taxon>Eukaryota</taxon>
        <taxon>Viridiplantae</taxon>
        <taxon>Streptophyta</taxon>
        <taxon>Embryophyta</taxon>
        <taxon>Tracheophyta</taxon>
        <taxon>Spermatophyta</taxon>
        <taxon>Magnoliopsida</taxon>
        <taxon>Liliopsida</taxon>
        <taxon>Poales</taxon>
        <taxon>Poaceae</taxon>
        <taxon>PACMAD clade</taxon>
        <taxon>Arundinoideae</taxon>
        <taxon>Arundineae</taxon>
        <taxon>Arundo</taxon>
    </lineage>
</organism>
<dbReference type="AlphaFoldDB" id="A0A0A9AKD8"/>
<accession>A0A0A9AKD8</accession>
<protein>
    <submittedName>
        <fullName evidence="1">Uncharacterized protein</fullName>
    </submittedName>
</protein>
<evidence type="ECO:0000313" key="1">
    <source>
        <dbReference type="EMBL" id="JAD52134.1"/>
    </source>
</evidence>
<dbReference type="EMBL" id="GBRH01245761">
    <property type="protein sequence ID" value="JAD52134.1"/>
    <property type="molecule type" value="Transcribed_RNA"/>
</dbReference>